<evidence type="ECO:0000313" key="3">
    <source>
        <dbReference type="Proteomes" id="UP001231941"/>
    </source>
</evidence>
<sequence>MFLFAAEPIDIPPIDWGAFIQNHWYKYIIIFICLVYVFNKVFRVKKLPILKDLIIYSIIALFSFILLIFEIDVDLPIIFSLMVAVGLMFTVRIRYFLEDRKKRKPE</sequence>
<comment type="caution">
    <text evidence="2">The sequence shown here is derived from an EMBL/GenBank/DDBJ whole genome shotgun (WGS) entry which is preliminary data.</text>
</comment>
<feature type="transmembrane region" description="Helical" evidence="1">
    <location>
        <begin position="77"/>
        <end position="97"/>
    </location>
</feature>
<keyword evidence="1" id="KW-0812">Transmembrane</keyword>
<organism evidence="2 3">
    <name type="scientific">Chengkuizengella axinellae</name>
    <dbReference type="NCBI Taxonomy" id="3064388"/>
    <lineage>
        <taxon>Bacteria</taxon>
        <taxon>Bacillati</taxon>
        <taxon>Bacillota</taxon>
        <taxon>Bacilli</taxon>
        <taxon>Bacillales</taxon>
        <taxon>Paenibacillaceae</taxon>
        <taxon>Chengkuizengella</taxon>
    </lineage>
</organism>
<dbReference type="Proteomes" id="UP001231941">
    <property type="component" value="Unassembled WGS sequence"/>
</dbReference>
<keyword evidence="1" id="KW-1133">Transmembrane helix</keyword>
<reference evidence="2 3" key="1">
    <citation type="submission" date="2023-08" db="EMBL/GenBank/DDBJ databases">
        <authorList>
            <person name="Park J.-S."/>
        </authorList>
    </citation>
    <scope>NUCLEOTIDE SEQUENCE [LARGE SCALE GENOMIC DNA]</scope>
    <source>
        <strain evidence="2 3">2205SS18-9</strain>
    </source>
</reference>
<gene>
    <name evidence="2" type="ORF">Q5Y73_03340</name>
</gene>
<feature type="transmembrane region" description="Helical" evidence="1">
    <location>
        <begin position="24"/>
        <end position="41"/>
    </location>
</feature>
<dbReference type="RefSeq" id="WP_305990417.1">
    <property type="nucleotide sequence ID" value="NZ_JAVAMP010000001.1"/>
</dbReference>
<protein>
    <submittedName>
        <fullName evidence="2">YlaH-like family protein</fullName>
    </submittedName>
</protein>
<dbReference type="EMBL" id="JAVAMP010000001">
    <property type="protein sequence ID" value="MDP5273128.1"/>
    <property type="molecule type" value="Genomic_DNA"/>
</dbReference>
<evidence type="ECO:0000256" key="1">
    <source>
        <dbReference type="SAM" id="Phobius"/>
    </source>
</evidence>
<name>A0ABT9IUT9_9BACL</name>
<keyword evidence="3" id="KW-1185">Reference proteome</keyword>
<accession>A0ABT9IUT9</accession>
<keyword evidence="1" id="KW-0472">Membrane</keyword>
<dbReference type="InterPro" id="IPR025620">
    <property type="entry name" value="YlaH"/>
</dbReference>
<feature type="transmembrane region" description="Helical" evidence="1">
    <location>
        <begin position="53"/>
        <end position="71"/>
    </location>
</feature>
<evidence type="ECO:0000313" key="2">
    <source>
        <dbReference type="EMBL" id="MDP5273128.1"/>
    </source>
</evidence>
<proteinExistence type="predicted"/>
<dbReference type="Pfam" id="PF14036">
    <property type="entry name" value="YlaH"/>
    <property type="match status" value="1"/>
</dbReference>